<dbReference type="AlphaFoldDB" id="A0A238H5E7"/>
<dbReference type="Proteomes" id="UP000198460">
    <property type="component" value="Unassembled WGS sequence"/>
</dbReference>
<reference evidence="1 2" key="1">
    <citation type="submission" date="2017-04" db="EMBL/GenBank/DDBJ databases">
        <authorList>
            <person name="Afonso C.L."/>
            <person name="Miller P.J."/>
            <person name="Scott M.A."/>
            <person name="Spackman E."/>
            <person name="Goraichik I."/>
            <person name="Dimitrov K.M."/>
            <person name="Suarez D.L."/>
            <person name="Swayne D.E."/>
        </authorList>
    </citation>
    <scope>NUCLEOTIDE SEQUENCE [LARGE SCALE GENOMIC DNA]</scope>
    <source>
        <strain evidence="1">LMG 28154</strain>
    </source>
</reference>
<organism evidence="1 2">
    <name type="scientific">Burkholderia singularis</name>
    <dbReference type="NCBI Taxonomy" id="1503053"/>
    <lineage>
        <taxon>Bacteria</taxon>
        <taxon>Pseudomonadati</taxon>
        <taxon>Pseudomonadota</taxon>
        <taxon>Betaproteobacteria</taxon>
        <taxon>Burkholderiales</taxon>
        <taxon>Burkholderiaceae</taxon>
        <taxon>Burkholderia</taxon>
        <taxon>pseudomallei group</taxon>
    </lineage>
</organism>
<evidence type="ECO:0000313" key="1">
    <source>
        <dbReference type="EMBL" id="SMG00450.1"/>
    </source>
</evidence>
<dbReference type="EMBL" id="FXAN01000055">
    <property type="protein sequence ID" value="SMG00450.1"/>
    <property type="molecule type" value="Genomic_DNA"/>
</dbReference>
<accession>A0A238H5E7</accession>
<protein>
    <submittedName>
        <fullName evidence="1">Uncharacterized protein</fullName>
    </submittedName>
</protein>
<sequence length="86" mass="10046">MLAPLEFFHHLVEQRHGRSFRSFIRCRARTKPARQRHDQATWEEVCFLCHSSAVFAACRRRRANREQRAGMTQSSTRVCLAGCGLR</sequence>
<name>A0A238H5E7_9BURK</name>
<gene>
    <name evidence="1" type="ORF">BSIN_3578</name>
</gene>
<evidence type="ECO:0000313" key="2">
    <source>
        <dbReference type="Proteomes" id="UP000198460"/>
    </source>
</evidence>
<proteinExistence type="predicted"/>